<dbReference type="EMBL" id="CP012508">
    <property type="protein sequence ID" value="ALB21295.1"/>
    <property type="molecule type" value="Genomic_DNA"/>
</dbReference>
<name>A0A1L6TFY2_PISSA</name>
<accession>A0A1L6TFY2</accession>
<dbReference type="Gene3D" id="3.40.50.620">
    <property type="entry name" value="HUPs"/>
    <property type="match status" value="1"/>
</dbReference>
<organism evidence="3 4">
    <name type="scientific">Piscirickettsia salmonis</name>
    <dbReference type="NCBI Taxonomy" id="1238"/>
    <lineage>
        <taxon>Bacteria</taxon>
        <taxon>Pseudomonadati</taxon>
        <taxon>Pseudomonadota</taxon>
        <taxon>Gammaproteobacteria</taxon>
        <taxon>Thiotrichales</taxon>
        <taxon>Piscirickettsiaceae</taxon>
        <taxon>Piscirickettsia</taxon>
    </lineage>
</organism>
<keyword evidence="1 3" id="KW-0808">Transferase</keyword>
<dbReference type="InterPro" id="IPR050385">
    <property type="entry name" value="Archaeal_FAD_synthase"/>
</dbReference>
<evidence type="ECO:0000313" key="4">
    <source>
        <dbReference type="Proteomes" id="UP000029558"/>
    </source>
</evidence>
<evidence type="ECO:0000256" key="1">
    <source>
        <dbReference type="ARBA" id="ARBA00022679"/>
    </source>
</evidence>
<dbReference type="RefSeq" id="WP_017376186.1">
    <property type="nucleotide sequence ID" value="NZ_CP012508.1"/>
</dbReference>
<dbReference type="Proteomes" id="UP000029558">
    <property type="component" value="Chromosome"/>
</dbReference>
<dbReference type="NCBIfam" id="TIGR00125">
    <property type="entry name" value="cyt_tran_rel"/>
    <property type="match status" value="1"/>
</dbReference>
<dbReference type="AlphaFoldDB" id="A0A1L6TFY2"/>
<sequence length="135" mass="15664">MKVVVTFGTFDLFHYGHLRILERARALGDKLIVGVSSDALNYNKKQCYPITPQEQRLSIVLANKFVDDVFYEESLELKREYLIRYKANTLVMGDDWKGRFDFCKDLCEVVYLPRTKDISTTDLKAKIKALEFALS</sequence>
<dbReference type="InterPro" id="IPR014729">
    <property type="entry name" value="Rossmann-like_a/b/a_fold"/>
</dbReference>
<dbReference type="Pfam" id="PF01467">
    <property type="entry name" value="CTP_transf_like"/>
    <property type="match status" value="1"/>
</dbReference>
<dbReference type="PANTHER" id="PTHR43793">
    <property type="entry name" value="FAD SYNTHASE"/>
    <property type="match status" value="1"/>
</dbReference>
<dbReference type="InterPro" id="IPR004821">
    <property type="entry name" value="Cyt_trans-like"/>
</dbReference>
<reference evidence="3 4" key="1">
    <citation type="journal article" date="2014" name="Genome Announc.">
        <title>Comparative Genome Analysis of Two Isolates of the Fish Pathogen Piscirickettsia salmonis from Different Hosts Reveals Major Differences in Virulence-Associated Secretion Systems.</title>
        <authorList>
            <person name="Bohle H."/>
            <person name="Henriquez P."/>
            <person name="Grothusen H."/>
            <person name="Navas E."/>
            <person name="Sandoval A."/>
            <person name="Bustamante F."/>
            <person name="Bustos P."/>
            <person name="Mancilla M."/>
        </authorList>
    </citation>
    <scope>NUCLEOTIDE SEQUENCE [LARGE SCALE GENOMIC DNA]</scope>
    <source>
        <strain evidence="4">B1-32597</strain>
    </source>
</reference>
<dbReference type="GO" id="GO:0004595">
    <property type="term" value="F:pantetheine-phosphate adenylyltransferase activity"/>
    <property type="evidence" value="ECO:0007669"/>
    <property type="project" value="UniProtKB-EC"/>
</dbReference>
<dbReference type="SUPFAM" id="SSF52374">
    <property type="entry name" value="Nucleotidylyl transferase"/>
    <property type="match status" value="1"/>
</dbReference>
<protein>
    <submittedName>
        <fullName evidence="3">Glycerol-3-phosphate cytidylyltransferase</fullName>
        <ecNumber evidence="3">2.7.7.3</ecNumber>
    </submittedName>
</protein>
<evidence type="ECO:0000313" key="3">
    <source>
        <dbReference type="EMBL" id="ALB21295.1"/>
    </source>
</evidence>
<keyword evidence="2 3" id="KW-0548">Nucleotidyltransferase</keyword>
<dbReference type="PANTHER" id="PTHR43793:SF1">
    <property type="entry name" value="FAD SYNTHASE"/>
    <property type="match status" value="1"/>
</dbReference>
<dbReference type="EC" id="2.7.7.3" evidence="3"/>
<dbReference type="OrthoDB" id="9802794at2"/>
<evidence type="ECO:0000256" key="2">
    <source>
        <dbReference type="ARBA" id="ARBA00022695"/>
    </source>
</evidence>
<gene>
    <name evidence="3" type="ORF">KU39_109</name>
</gene>
<proteinExistence type="predicted"/>